<dbReference type="GO" id="GO:0004519">
    <property type="term" value="F:endonuclease activity"/>
    <property type="evidence" value="ECO:0007669"/>
    <property type="project" value="UniProtKB-KW"/>
</dbReference>
<dbReference type="EMBL" id="LBMM01035830">
    <property type="protein sequence ID" value="KMQ81403.1"/>
    <property type="molecule type" value="Genomic_DNA"/>
</dbReference>
<dbReference type="CDD" id="cd01647">
    <property type="entry name" value="RT_LTR"/>
    <property type="match status" value="1"/>
</dbReference>
<dbReference type="InterPro" id="IPR043128">
    <property type="entry name" value="Rev_trsase/Diguanyl_cyclase"/>
</dbReference>
<dbReference type="GO" id="GO:0006508">
    <property type="term" value="P:proteolysis"/>
    <property type="evidence" value="ECO:0007669"/>
    <property type="project" value="UniProtKB-KW"/>
</dbReference>
<dbReference type="PaxDb" id="67767-A0A0J7JSX2"/>
<sequence>MDIEVSTTKAILGRRYLVPFAQREMMTTIIGDLLKYGIIERSKSTHAASAILVPKANGERRLCVDYRALNAVTIKKRYPMPIVEEQLAKLSGNVYFTTLDMTSGYYQVPMDKKSKNLTAFMAPDGLYEFNVIPFGLVNAPMVEAMIRHTKRASRMPTGSP</sequence>
<evidence type="ECO:0000256" key="3">
    <source>
        <dbReference type="ARBA" id="ARBA00022695"/>
    </source>
</evidence>
<dbReference type="InterPro" id="IPR053134">
    <property type="entry name" value="RNA-dir_DNA_polymerase"/>
</dbReference>
<dbReference type="SUPFAM" id="SSF56672">
    <property type="entry name" value="DNA/RNA polymerases"/>
    <property type="match status" value="1"/>
</dbReference>
<evidence type="ECO:0000313" key="10">
    <source>
        <dbReference type="Proteomes" id="UP000036403"/>
    </source>
</evidence>
<evidence type="ECO:0000256" key="4">
    <source>
        <dbReference type="ARBA" id="ARBA00022722"/>
    </source>
</evidence>
<dbReference type="Proteomes" id="UP000036403">
    <property type="component" value="Unassembled WGS sequence"/>
</dbReference>
<keyword evidence="4" id="KW-0540">Nuclease</keyword>
<keyword evidence="7" id="KW-0695">RNA-directed DNA polymerase</keyword>
<evidence type="ECO:0000256" key="1">
    <source>
        <dbReference type="ARBA" id="ARBA00022670"/>
    </source>
</evidence>
<dbReference type="Pfam" id="PF00078">
    <property type="entry name" value="RVT_1"/>
    <property type="match status" value="1"/>
</dbReference>
<evidence type="ECO:0000259" key="8">
    <source>
        <dbReference type="PROSITE" id="PS50878"/>
    </source>
</evidence>
<evidence type="ECO:0000256" key="6">
    <source>
        <dbReference type="ARBA" id="ARBA00022801"/>
    </source>
</evidence>
<feature type="domain" description="Reverse transcriptase" evidence="8">
    <location>
        <begin position="34"/>
        <end position="160"/>
    </location>
</feature>
<gene>
    <name evidence="9" type="ORF">RF55_26436</name>
</gene>
<evidence type="ECO:0000256" key="5">
    <source>
        <dbReference type="ARBA" id="ARBA00022759"/>
    </source>
</evidence>
<organism evidence="9 10">
    <name type="scientific">Lasius niger</name>
    <name type="common">Black garden ant</name>
    <dbReference type="NCBI Taxonomy" id="67767"/>
    <lineage>
        <taxon>Eukaryota</taxon>
        <taxon>Metazoa</taxon>
        <taxon>Ecdysozoa</taxon>
        <taxon>Arthropoda</taxon>
        <taxon>Hexapoda</taxon>
        <taxon>Insecta</taxon>
        <taxon>Pterygota</taxon>
        <taxon>Neoptera</taxon>
        <taxon>Endopterygota</taxon>
        <taxon>Hymenoptera</taxon>
        <taxon>Apocrita</taxon>
        <taxon>Aculeata</taxon>
        <taxon>Formicoidea</taxon>
        <taxon>Formicidae</taxon>
        <taxon>Formicinae</taxon>
        <taxon>Lasius</taxon>
        <taxon>Lasius</taxon>
    </lineage>
</organism>
<name>A0A0J7JSX2_LASNI</name>
<dbReference type="Gene3D" id="3.30.70.270">
    <property type="match status" value="1"/>
</dbReference>
<evidence type="ECO:0000256" key="2">
    <source>
        <dbReference type="ARBA" id="ARBA00022679"/>
    </source>
</evidence>
<comment type="caution">
    <text evidence="9">The sequence shown here is derived from an EMBL/GenBank/DDBJ whole genome shotgun (WGS) entry which is preliminary data.</text>
</comment>
<dbReference type="PANTHER" id="PTHR24559:SF444">
    <property type="entry name" value="REVERSE TRANSCRIPTASE DOMAIN-CONTAINING PROTEIN"/>
    <property type="match status" value="1"/>
</dbReference>
<dbReference type="Gene3D" id="3.10.10.10">
    <property type="entry name" value="HIV Type 1 Reverse Transcriptase, subunit A, domain 1"/>
    <property type="match status" value="1"/>
</dbReference>
<keyword evidence="3" id="KW-0548">Nucleotidyltransferase</keyword>
<evidence type="ECO:0000313" key="9">
    <source>
        <dbReference type="EMBL" id="KMQ81403.1"/>
    </source>
</evidence>
<dbReference type="FunFam" id="3.10.10.10:FF:000007">
    <property type="entry name" value="Retrovirus-related Pol polyprotein from transposon 17.6-like Protein"/>
    <property type="match status" value="1"/>
</dbReference>
<keyword evidence="6" id="KW-0378">Hydrolase</keyword>
<keyword evidence="2" id="KW-0808">Transferase</keyword>
<proteinExistence type="predicted"/>
<protein>
    <submittedName>
        <fullName evidence="9">Retrovirus-like pol polyprotein</fullName>
    </submittedName>
</protein>
<dbReference type="STRING" id="67767.A0A0J7JSX2"/>
<evidence type="ECO:0000256" key="7">
    <source>
        <dbReference type="ARBA" id="ARBA00022918"/>
    </source>
</evidence>
<accession>A0A0J7JSX2</accession>
<dbReference type="PANTHER" id="PTHR24559">
    <property type="entry name" value="TRANSPOSON TY3-I GAG-POL POLYPROTEIN"/>
    <property type="match status" value="1"/>
</dbReference>
<keyword evidence="10" id="KW-1185">Reference proteome</keyword>
<keyword evidence="1" id="KW-0645">Protease</keyword>
<dbReference type="GO" id="GO:0003964">
    <property type="term" value="F:RNA-directed DNA polymerase activity"/>
    <property type="evidence" value="ECO:0007669"/>
    <property type="project" value="UniProtKB-KW"/>
</dbReference>
<dbReference type="InterPro" id="IPR000477">
    <property type="entry name" value="RT_dom"/>
</dbReference>
<dbReference type="GO" id="GO:0008233">
    <property type="term" value="F:peptidase activity"/>
    <property type="evidence" value="ECO:0007669"/>
    <property type="project" value="UniProtKB-KW"/>
</dbReference>
<dbReference type="InterPro" id="IPR043502">
    <property type="entry name" value="DNA/RNA_pol_sf"/>
</dbReference>
<dbReference type="OrthoDB" id="7701233at2759"/>
<reference evidence="9 10" key="1">
    <citation type="submission" date="2015-04" db="EMBL/GenBank/DDBJ databases">
        <title>Lasius niger genome sequencing.</title>
        <authorList>
            <person name="Konorov E.A."/>
            <person name="Nikitin M.A."/>
            <person name="Kirill M.V."/>
            <person name="Chang P."/>
        </authorList>
    </citation>
    <scope>NUCLEOTIDE SEQUENCE [LARGE SCALE GENOMIC DNA]</scope>
    <source>
        <tissue evidence="9">Whole</tissue>
    </source>
</reference>
<dbReference type="AlphaFoldDB" id="A0A0J7JSX2"/>
<keyword evidence="5" id="KW-0255">Endonuclease</keyword>
<dbReference type="PROSITE" id="PS50878">
    <property type="entry name" value="RT_POL"/>
    <property type="match status" value="1"/>
</dbReference>